<dbReference type="InterPro" id="IPR001117">
    <property type="entry name" value="Cu-oxidase_2nd"/>
</dbReference>
<dbReference type="HOGENOM" id="CLU_006504_3_1_1"/>
<evidence type="ECO:0000313" key="17">
    <source>
        <dbReference type="EMBL" id="KIM95665.1"/>
    </source>
</evidence>
<dbReference type="OrthoDB" id="2121828at2759"/>
<evidence type="ECO:0000256" key="10">
    <source>
        <dbReference type="ARBA" id="ARBA00023002"/>
    </source>
</evidence>
<dbReference type="GO" id="GO:0052716">
    <property type="term" value="F:hydroquinone:oxygen oxidoreductase activity"/>
    <property type="evidence" value="ECO:0007669"/>
    <property type="project" value="UniProtKB-EC"/>
</dbReference>
<dbReference type="STRING" id="913774.A0A0C3GHQ1"/>
<evidence type="ECO:0000256" key="12">
    <source>
        <dbReference type="ARBA" id="ARBA00023180"/>
    </source>
</evidence>
<comment type="function">
    <text evidence="3">Lignin degradation and detoxification of lignin-derived products.</text>
</comment>
<comment type="catalytic activity">
    <reaction evidence="1">
        <text>4 hydroquinone + O2 = 4 benzosemiquinone + 2 H2O</text>
        <dbReference type="Rhea" id="RHEA:11276"/>
        <dbReference type="ChEBI" id="CHEBI:15377"/>
        <dbReference type="ChEBI" id="CHEBI:15379"/>
        <dbReference type="ChEBI" id="CHEBI:17594"/>
        <dbReference type="ChEBI" id="CHEBI:17977"/>
        <dbReference type="EC" id="1.10.3.2"/>
    </reaction>
</comment>
<evidence type="ECO:0000256" key="6">
    <source>
        <dbReference type="ARBA" id="ARBA00012297"/>
    </source>
</evidence>
<dbReference type="Proteomes" id="UP000054321">
    <property type="component" value="Unassembled WGS sequence"/>
</dbReference>
<keyword evidence="7" id="KW-0964">Secreted</keyword>
<dbReference type="PROSITE" id="PS00080">
    <property type="entry name" value="MULTICOPPER_OXIDASE2"/>
    <property type="match status" value="1"/>
</dbReference>
<reference evidence="18" key="2">
    <citation type="submission" date="2015-01" db="EMBL/GenBank/DDBJ databases">
        <title>Evolutionary Origins and Diversification of the Mycorrhizal Mutualists.</title>
        <authorList>
            <consortium name="DOE Joint Genome Institute"/>
            <consortium name="Mycorrhizal Genomics Consortium"/>
            <person name="Kohler A."/>
            <person name="Kuo A."/>
            <person name="Nagy L.G."/>
            <person name="Floudas D."/>
            <person name="Copeland A."/>
            <person name="Barry K.W."/>
            <person name="Cichocki N."/>
            <person name="Veneault-Fourrey C."/>
            <person name="LaButti K."/>
            <person name="Lindquist E.A."/>
            <person name="Lipzen A."/>
            <person name="Lundell T."/>
            <person name="Morin E."/>
            <person name="Murat C."/>
            <person name="Riley R."/>
            <person name="Ohm R."/>
            <person name="Sun H."/>
            <person name="Tunlid A."/>
            <person name="Henrissat B."/>
            <person name="Grigoriev I.V."/>
            <person name="Hibbett D.S."/>
            <person name="Martin F."/>
        </authorList>
    </citation>
    <scope>NUCLEOTIDE SEQUENCE [LARGE SCALE GENOMIC DNA]</scope>
    <source>
        <strain evidence="18">Zn</strain>
    </source>
</reference>
<sequence length="591" mass="64369">MAGALITSILQASSLIPSLSQTITNGLSLLGTLEAEVLPTFITSQVPPTGFPWGDSTIGNTNPYTNAPCTGVTRSYDLTISRSTIAPDGVAKSAFLINGAFPGPLLSANWGDTFQITVHNNITGPEEGTTLHWHGFLQKGTSFMDGVPAVSQCPIAPGKSYTYTFQADLFGTSWYHSHYSAQYADGAFGPMVVYGPSQLPYDIDIGPVMLSDYYHTNYWEILENRVEAAGLFPPPQSDNNLINGKMNYACDDSSNCTSNAGLAKFQFTSSKTHRLRLINPSSDTVQRFSIDEHTLTVIANDFVPVEPYNTTVVTLGVGQRTDILVTAKSDPTTSVWMRSNASVLCSHPNQPYALAPIYYQNADTTSVPKSAAFPYVETSCANDPLATTVPYMPYTPPSSPAFTQAINISVGINGTGFISWYINGESFRGNYDNPILLLAGTGNTSYPLDPQWSVYNFGTNSSIRLIVNNPIQNGIPVNHPFHLHGHNFWVLADGLGEWDGVITNPSNPQRRDTQLVQGGGYVVLEYMQDNPGVWPFHCHIVWHVSQGLYAQFMENPQGIQNLNFPAESAQTCRDWATFAGHDVVDQIDSGL</sequence>
<evidence type="ECO:0000256" key="5">
    <source>
        <dbReference type="ARBA" id="ARBA00010609"/>
    </source>
</evidence>
<dbReference type="EMBL" id="KN832886">
    <property type="protein sequence ID" value="KIM95665.1"/>
    <property type="molecule type" value="Genomic_DNA"/>
</dbReference>
<evidence type="ECO:0000256" key="11">
    <source>
        <dbReference type="ARBA" id="ARBA00023008"/>
    </source>
</evidence>
<name>A0A0C3GHQ1_OIDMZ</name>
<feature type="domain" description="Plastocyanin-like" evidence="15">
    <location>
        <begin position="443"/>
        <end position="557"/>
    </location>
</feature>
<dbReference type="CDD" id="cd13854">
    <property type="entry name" value="CuRO_1_MaLCC_like"/>
    <property type="match status" value="1"/>
</dbReference>
<keyword evidence="9" id="KW-0677">Repeat</keyword>
<proteinExistence type="inferred from homology"/>
<evidence type="ECO:0000259" key="16">
    <source>
        <dbReference type="Pfam" id="PF07732"/>
    </source>
</evidence>
<evidence type="ECO:0000256" key="8">
    <source>
        <dbReference type="ARBA" id="ARBA00022723"/>
    </source>
</evidence>
<keyword evidence="18" id="KW-1185">Reference proteome</keyword>
<dbReference type="GO" id="GO:0046274">
    <property type="term" value="P:lignin catabolic process"/>
    <property type="evidence" value="ECO:0007669"/>
    <property type="project" value="UniProtKB-KW"/>
</dbReference>
<evidence type="ECO:0000256" key="3">
    <source>
        <dbReference type="ARBA" id="ARBA00002075"/>
    </source>
</evidence>
<evidence type="ECO:0000256" key="2">
    <source>
        <dbReference type="ARBA" id="ARBA00001935"/>
    </source>
</evidence>
<evidence type="ECO:0000256" key="13">
    <source>
        <dbReference type="ARBA" id="ARBA00023185"/>
    </source>
</evidence>
<gene>
    <name evidence="17" type="ORF">OIDMADRAFT_171090</name>
</gene>
<dbReference type="InParanoid" id="A0A0C3GHQ1"/>
<dbReference type="SUPFAM" id="SSF49503">
    <property type="entry name" value="Cupredoxins"/>
    <property type="match status" value="3"/>
</dbReference>
<comment type="subcellular location">
    <subcellularLocation>
        <location evidence="4">Secreted</location>
    </subcellularLocation>
</comment>
<dbReference type="PANTHER" id="PTHR11709">
    <property type="entry name" value="MULTI-COPPER OXIDASE"/>
    <property type="match status" value="1"/>
</dbReference>
<evidence type="ECO:0000259" key="15">
    <source>
        <dbReference type="Pfam" id="PF07731"/>
    </source>
</evidence>
<evidence type="ECO:0000256" key="9">
    <source>
        <dbReference type="ARBA" id="ARBA00022737"/>
    </source>
</evidence>
<dbReference type="CDD" id="cd13901">
    <property type="entry name" value="CuRO_3_MaLCC_like"/>
    <property type="match status" value="1"/>
</dbReference>
<dbReference type="CDD" id="cd13880">
    <property type="entry name" value="CuRO_2_MaLCC_like"/>
    <property type="match status" value="1"/>
</dbReference>
<reference evidence="17 18" key="1">
    <citation type="submission" date="2014-04" db="EMBL/GenBank/DDBJ databases">
        <authorList>
            <consortium name="DOE Joint Genome Institute"/>
            <person name="Kuo A."/>
            <person name="Martino E."/>
            <person name="Perotto S."/>
            <person name="Kohler A."/>
            <person name="Nagy L.G."/>
            <person name="Floudas D."/>
            <person name="Copeland A."/>
            <person name="Barry K.W."/>
            <person name="Cichocki N."/>
            <person name="Veneault-Fourrey C."/>
            <person name="LaButti K."/>
            <person name="Lindquist E.A."/>
            <person name="Lipzen A."/>
            <person name="Lundell T."/>
            <person name="Morin E."/>
            <person name="Murat C."/>
            <person name="Sun H."/>
            <person name="Tunlid A."/>
            <person name="Henrissat B."/>
            <person name="Grigoriev I.V."/>
            <person name="Hibbett D.S."/>
            <person name="Martin F."/>
            <person name="Nordberg H.P."/>
            <person name="Cantor M.N."/>
            <person name="Hua S.X."/>
        </authorList>
    </citation>
    <scope>NUCLEOTIDE SEQUENCE [LARGE SCALE GENOMIC DNA]</scope>
    <source>
        <strain evidence="17 18">Zn</strain>
    </source>
</reference>
<dbReference type="Gene3D" id="2.60.40.420">
    <property type="entry name" value="Cupredoxins - blue copper proteins"/>
    <property type="match status" value="3"/>
</dbReference>
<dbReference type="InterPro" id="IPR011707">
    <property type="entry name" value="Cu-oxidase-like_N"/>
</dbReference>
<evidence type="ECO:0000256" key="4">
    <source>
        <dbReference type="ARBA" id="ARBA00004613"/>
    </source>
</evidence>
<dbReference type="GO" id="GO:0005576">
    <property type="term" value="C:extracellular region"/>
    <property type="evidence" value="ECO:0007669"/>
    <property type="project" value="UniProtKB-SubCell"/>
</dbReference>
<dbReference type="EC" id="1.10.3.2" evidence="6"/>
<feature type="domain" description="Plastocyanin-like" evidence="16">
    <location>
        <begin position="80"/>
        <end position="196"/>
    </location>
</feature>
<organism evidence="17 18">
    <name type="scientific">Oidiodendron maius (strain Zn)</name>
    <dbReference type="NCBI Taxonomy" id="913774"/>
    <lineage>
        <taxon>Eukaryota</taxon>
        <taxon>Fungi</taxon>
        <taxon>Dikarya</taxon>
        <taxon>Ascomycota</taxon>
        <taxon>Pezizomycotina</taxon>
        <taxon>Leotiomycetes</taxon>
        <taxon>Leotiomycetes incertae sedis</taxon>
        <taxon>Myxotrichaceae</taxon>
        <taxon>Oidiodendron</taxon>
    </lineage>
</organism>
<dbReference type="InterPro" id="IPR002355">
    <property type="entry name" value="Cu_oxidase_Cu_BS"/>
</dbReference>
<keyword evidence="10" id="KW-0560">Oxidoreductase</keyword>
<dbReference type="FunFam" id="2.60.40.420:FF:000021">
    <property type="entry name" value="Extracellular dihydrogeodin oxidase/laccase"/>
    <property type="match status" value="1"/>
</dbReference>
<evidence type="ECO:0000256" key="1">
    <source>
        <dbReference type="ARBA" id="ARBA00000349"/>
    </source>
</evidence>
<dbReference type="AlphaFoldDB" id="A0A0C3GHQ1"/>
<dbReference type="GO" id="GO:0005507">
    <property type="term" value="F:copper ion binding"/>
    <property type="evidence" value="ECO:0007669"/>
    <property type="project" value="InterPro"/>
</dbReference>
<dbReference type="Pfam" id="PF07732">
    <property type="entry name" value="Cu-oxidase_3"/>
    <property type="match status" value="1"/>
</dbReference>
<keyword evidence="12" id="KW-0325">Glycoprotein</keyword>
<dbReference type="InterPro" id="IPR045087">
    <property type="entry name" value="Cu-oxidase_fam"/>
</dbReference>
<keyword evidence="8" id="KW-0479">Metal-binding</keyword>
<dbReference type="InterPro" id="IPR033138">
    <property type="entry name" value="Cu_oxidase_CS"/>
</dbReference>
<dbReference type="InterPro" id="IPR011706">
    <property type="entry name" value="Cu-oxidase_C"/>
</dbReference>
<dbReference type="Pfam" id="PF00394">
    <property type="entry name" value="Cu-oxidase"/>
    <property type="match status" value="1"/>
</dbReference>
<keyword evidence="13" id="KW-0439">Lignin degradation</keyword>
<feature type="domain" description="Plastocyanin-like" evidence="14">
    <location>
        <begin position="207"/>
        <end position="362"/>
    </location>
</feature>
<comment type="cofactor">
    <cofactor evidence="2">
        <name>Cu cation</name>
        <dbReference type="ChEBI" id="CHEBI:23378"/>
    </cofactor>
</comment>
<dbReference type="PANTHER" id="PTHR11709:SF145">
    <property type="entry name" value="LCC1"/>
    <property type="match status" value="1"/>
</dbReference>
<keyword evidence="11" id="KW-0186">Copper</keyword>
<evidence type="ECO:0000256" key="7">
    <source>
        <dbReference type="ARBA" id="ARBA00022525"/>
    </source>
</evidence>
<dbReference type="FunFam" id="2.60.40.420:FF:000038">
    <property type="entry name" value="Extracellular dihydrogeodin oxidase/laccase"/>
    <property type="match status" value="1"/>
</dbReference>
<dbReference type="Pfam" id="PF07731">
    <property type="entry name" value="Cu-oxidase_2"/>
    <property type="match status" value="1"/>
</dbReference>
<accession>A0A0C3GHQ1</accession>
<comment type="similarity">
    <text evidence="5">Belongs to the multicopper oxidase family.</text>
</comment>
<dbReference type="InterPro" id="IPR008972">
    <property type="entry name" value="Cupredoxin"/>
</dbReference>
<evidence type="ECO:0000259" key="14">
    <source>
        <dbReference type="Pfam" id="PF00394"/>
    </source>
</evidence>
<protein>
    <recommendedName>
        <fullName evidence="6">laccase</fullName>
        <ecNumber evidence="6">1.10.3.2</ecNumber>
    </recommendedName>
</protein>
<evidence type="ECO:0000313" key="18">
    <source>
        <dbReference type="Proteomes" id="UP000054321"/>
    </source>
</evidence>
<dbReference type="PROSITE" id="PS00079">
    <property type="entry name" value="MULTICOPPER_OXIDASE1"/>
    <property type="match status" value="1"/>
</dbReference>